<evidence type="ECO:0000256" key="1">
    <source>
        <dbReference type="SAM" id="Phobius"/>
    </source>
</evidence>
<evidence type="ECO:0000313" key="2">
    <source>
        <dbReference type="EMBL" id="EFF62841.1"/>
    </source>
</evidence>
<organism evidence="2 3">
    <name type="scientific">Turicibacter sanguinis PC909</name>
    <dbReference type="NCBI Taxonomy" id="702450"/>
    <lineage>
        <taxon>Bacteria</taxon>
        <taxon>Bacillati</taxon>
        <taxon>Bacillota</taxon>
        <taxon>Erysipelotrichia</taxon>
        <taxon>Erysipelotrichales</taxon>
        <taxon>Turicibacteraceae</taxon>
        <taxon>Turicibacter</taxon>
    </lineage>
</organism>
<keyword evidence="1" id="KW-0472">Membrane</keyword>
<keyword evidence="3" id="KW-1185">Reference proteome</keyword>
<evidence type="ECO:0008006" key="4">
    <source>
        <dbReference type="Google" id="ProtNLM"/>
    </source>
</evidence>
<feature type="transmembrane region" description="Helical" evidence="1">
    <location>
        <begin position="12"/>
        <end position="31"/>
    </location>
</feature>
<reference evidence="2 3" key="1">
    <citation type="journal article" date="2011" name="J. Bacteriol.">
        <title>Draft Genome Sequence of Turicibacter sanguinis PC909, Isolated from Human Feces.</title>
        <authorList>
            <person name="Cuiv P.O."/>
            <person name="Klaassens E.S."/>
            <person name="Durkin A.S."/>
            <person name="Harkins D.M."/>
            <person name="Foster L."/>
            <person name="McCorrison J."/>
            <person name="Torralba M."/>
            <person name="Nelson K.E."/>
            <person name="Morrison M."/>
        </authorList>
    </citation>
    <scope>NUCLEOTIDE SEQUENCE [LARGE SCALE GENOMIC DNA]</scope>
    <source>
        <strain evidence="2 3">PC909</strain>
    </source>
</reference>
<dbReference type="Proteomes" id="UP000002938">
    <property type="component" value="Unassembled WGS sequence"/>
</dbReference>
<name>A0ABP2HYZ2_9FIRM</name>
<keyword evidence="1" id="KW-0812">Transmembrane</keyword>
<comment type="caution">
    <text evidence="2">The sequence shown here is derived from an EMBL/GenBank/DDBJ whole genome shotgun (WGS) entry which is preliminary data.</text>
</comment>
<evidence type="ECO:0000313" key="3">
    <source>
        <dbReference type="Proteomes" id="UP000002938"/>
    </source>
</evidence>
<dbReference type="EMBL" id="ADMN01000110">
    <property type="protein sequence ID" value="EFF62841.1"/>
    <property type="molecule type" value="Genomic_DNA"/>
</dbReference>
<proteinExistence type="predicted"/>
<keyword evidence="1" id="KW-1133">Transmembrane helix</keyword>
<accession>A0ABP2HYZ2</accession>
<gene>
    <name evidence="2" type="ORF">CUW_0033</name>
</gene>
<sequence>MRTNHQKTSRVIMMSLAILIELLLQLLVGNIDHYSVG</sequence>
<protein>
    <recommendedName>
        <fullName evidence="4">Holin</fullName>
    </recommendedName>
</protein>